<dbReference type="Gene3D" id="3.40.1350.10">
    <property type="match status" value="1"/>
</dbReference>
<dbReference type="GO" id="GO:0009307">
    <property type="term" value="P:DNA restriction-modification system"/>
    <property type="evidence" value="ECO:0007669"/>
    <property type="project" value="InterPro"/>
</dbReference>
<name>A0A7W9W896_ARMRO</name>
<reference evidence="3 4" key="1">
    <citation type="submission" date="2020-08" db="EMBL/GenBank/DDBJ databases">
        <title>Genomic Encyclopedia of Type Strains, Phase IV (KMG-IV): sequencing the most valuable type-strain genomes for metagenomic binning, comparative biology and taxonomic classification.</title>
        <authorList>
            <person name="Goeker M."/>
        </authorList>
    </citation>
    <scope>NUCLEOTIDE SEQUENCE [LARGE SCALE GENOMIC DNA]</scope>
    <source>
        <strain evidence="3 4">DSM 23562</strain>
    </source>
</reference>
<dbReference type="InterPro" id="IPR025745">
    <property type="entry name" value="Mrr-like_N_dom"/>
</dbReference>
<dbReference type="EMBL" id="JACHGW010000003">
    <property type="protein sequence ID" value="MBB6051915.1"/>
    <property type="molecule type" value="Genomic_DNA"/>
</dbReference>
<dbReference type="InterPro" id="IPR052906">
    <property type="entry name" value="Type_IV_Methyl-Rstrct_Enzyme"/>
</dbReference>
<organism evidence="3 4">
    <name type="scientific">Armatimonas rosea</name>
    <dbReference type="NCBI Taxonomy" id="685828"/>
    <lineage>
        <taxon>Bacteria</taxon>
        <taxon>Bacillati</taxon>
        <taxon>Armatimonadota</taxon>
        <taxon>Armatimonadia</taxon>
        <taxon>Armatimonadales</taxon>
        <taxon>Armatimonadaceae</taxon>
        <taxon>Armatimonas</taxon>
    </lineage>
</organism>
<evidence type="ECO:0000313" key="3">
    <source>
        <dbReference type="EMBL" id="MBB6051915.1"/>
    </source>
</evidence>
<dbReference type="Pfam" id="PF14338">
    <property type="entry name" value="Mrr_N"/>
    <property type="match status" value="1"/>
</dbReference>
<dbReference type="AlphaFoldDB" id="A0A7W9W896"/>
<dbReference type="RefSeq" id="WP_184199866.1">
    <property type="nucleotide sequence ID" value="NZ_JACHGW010000003.1"/>
</dbReference>
<dbReference type="InterPro" id="IPR011856">
    <property type="entry name" value="tRNA_endonuc-like_dom_sf"/>
</dbReference>
<accession>A0A7W9W896</accession>
<dbReference type="InterPro" id="IPR011335">
    <property type="entry name" value="Restrct_endonuc-II-like"/>
</dbReference>
<dbReference type="Proteomes" id="UP000520814">
    <property type="component" value="Unassembled WGS sequence"/>
</dbReference>
<dbReference type="GO" id="GO:0003677">
    <property type="term" value="F:DNA binding"/>
    <property type="evidence" value="ECO:0007669"/>
    <property type="project" value="InterPro"/>
</dbReference>
<feature type="domain" description="Restriction endonuclease type IV Mrr" evidence="1">
    <location>
        <begin position="155"/>
        <end position="275"/>
    </location>
</feature>
<comment type="caution">
    <text evidence="3">The sequence shown here is derived from an EMBL/GenBank/DDBJ whole genome shotgun (WGS) entry which is preliminary data.</text>
</comment>
<protein>
    <submittedName>
        <fullName evidence="3">Restriction system protein</fullName>
    </submittedName>
</protein>
<dbReference type="SUPFAM" id="SSF52980">
    <property type="entry name" value="Restriction endonuclease-like"/>
    <property type="match status" value="1"/>
</dbReference>
<dbReference type="Pfam" id="PF04471">
    <property type="entry name" value="Mrr_cat"/>
    <property type="match status" value="1"/>
</dbReference>
<dbReference type="GO" id="GO:0015666">
    <property type="term" value="F:restriction endodeoxyribonuclease activity"/>
    <property type="evidence" value="ECO:0007669"/>
    <property type="project" value="TreeGrafter"/>
</dbReference>
<dbReference type="PANTHER" id="PTHR30015">
    <property type="entry name" value="MRR RESTRICTION SYSTEM PROTEIN"/>
    <property type="match status" value="1"/>
</dbReference>
<evidence type="ECO:0000259" key="1">
    <source>
        <dbReference type="Pfam" id="PF04471"/>
    </source>
</evidence>
<gene>
    <name evidence="3" type="ORF">HNQ39_003725</name>
</gene>
<dbReference type="InterPro" id="IPR007560">
    <property type="entry name" value="Restrct_endonuc_IV_Mrr"/>
</dbReference>
<keyword evidence="4" id="KW-1185">Reference proteome</keyword>
<dbReference type="PANTHER" id="PTHR30015:SF7">
    <property type="entry name" value="TYPE IV METHYL-DIRECTED RESTRICTION ENZYME ECOKMRR"/>
    <property type="match status" value="1"/>
</dbReference>
<evidence type="ECO:0000313" key="4">
    <source>
        <dbReference type="Proteomes" id="UP000520814"/>
    </source>
</evidence>
<proteinExistence type="predicted"/>
<evidence type="ECO:0000259" key="2">
    <source>
        <dbReference type="Pfam" id="PF14338"/>
    </source>
</evidence>
<feature type="domain" description="Restriction system protein Mrr-like N-terminal" evidence="2">
    <location>
        <begin position="6"/>
        <end position="89"/>
    </location>
</feature>
<sequence length="302" mass="33053">MPVPDYQTFMLPLLKCVATAPKPLKVVCDELAQEFKLTPSDKAETIPSGIATYVSRIGWAKSYLKQAGLIESPSKGMVKITAQGQKVLTDPPAKIDGKFLDQFPEFVAFKNKTKAKTPAATAAPTLPLETPEETLQRIWVEVNEKLASDILDKVKQMPPAFFERLVVDLMLAMGYGGSREDAGKTVGKSGDGGIDGIINEDRLGLDIIYLQAKRWKENVGSPAVQGFIGSLVNNGANKGVLLTTSAFTEDAQKAAKKNPQYKVILIDGKRLASLMIEYNLGVGIQETYIVKRIDQDYFEQPE</sequence>